<protein>
    <recommendedName>
        <fullName evidence="3">SYO1-like TPR repeats domain-containing protein</fullName>
    </recommendedName>
</protein>
<evidence type="ECO:0000313" key="5">
    <source>
        <dbReference type="Proteomes" id="UP000759131"/>
    </source>
</evidence>
<evidence type="ECO:0000256" key="1">
    <source>
        <dbReference type="ARBA" id="ARBA00049983"/>
    </source>
</evidence>
<sequence length="540" mass="58219">VANYETQYTDKEIAELIRTVCPMCLDRVENCRNAAIDCLCHLSSLSDKLCDLMVTADVMTPIVAAFNQYFVADNWLTPAGKHQPSALVPQIYINLCRLLTNLCGTSDKALNVFNTSNVTQILVNGLNVGETNIEVAIASAQCLSVVGEENQIPALLVPENLDVIKSLLIKLPENSSQTHLSLLTAFIGHNMGIGSDSKALEFTFALIDNALSAQCLPQIVDFAQNIQQFVDTEKDIDCLKQNYFDVKNLVLAKRVALELITNITGADGSAGSDADDDDQDMDCDDDMEASDGDDGDSNANNGDISDTTAPEVSTISPELEAIIIGKGLLAKIGDHLCALDGQLKDKLLLHGFGAEIVNCIESIQLCSLTCVHNLVACISPQTLTIGDQLWKNIYHMVFDGSTGGQLLVEEATNTIRALIARHPTLTLTGDELDRLCAHCQTVAAAAPGVGSIAVKINVINVLSVCGQRSPDPAFVERVAALLLTGVESERDLTVRAELFDALIDVFSEDHKTDSIAVKLDLIKRMKAAAVLFRKEVCIEC</sequence>
<dbReference type="SUPFAM" id="SSF48371">
    <property type="entry name" value="ARM repeat"/>
    <property type="match status" value="1"/>
</dbReference>
<dbReference type="GO" id="GO:0051082">
    <property type="term" value="F:unfolded protein binding"/>
    <property type="evidence" value="ECO:0007669"/>
    <property type="project" value="TreeGrafter"/>
</dbReference>
<name>A0A7R9KZ49_9ACAR</name>
<evidence type="ECO:0000313" key="4">
    <source>
        <dbReference type="EMBL" id="CAD7630930.1"/>
    </source>
</evidence>
<dbReference type="EMBL" id="CAJPIZ010008762">
    <property type="protein sequence ID" value="CAG2111360.1"/>
    <property type="molecule type" value="Genomic_DNA"/>
</dbReference>
<organism evidence="4">
    <name type="scientific">Medioppia subpectinata</name>
    <dbReference type="NCBI Taxonomy" id="1979941"/>
    <lineage>
        <taxon>Eukaryota</taxon>
        <taxon>Metazoa</taxon>
        <taxon>Ecdysozoa</taxon>
        <taxon>Arthropoda</taxon>
        <taxon>Chelicerata</taxon>
        <taxon>Arachnida</taxon>
        <taxon>Acari</taxon>
        <taxon>Acariformes</taxon>
        <taxon>Sarcoptiformes</taxon>
        <taxon>Oribatida</taxon>
        <taxon>Brachypylina</taxon>
        <taxon>Oppioidea</taxon>
        <taxon>Oppiidae</taxon>
        <taxon>Medioppia</taxon>
    </lineage>
</organism>
<reference evidence="4" key="1">
    <citation type="submission" date="2020-11" db="EMBL/GenBank/DDBJ databases">
        <authorList>
            <person name="Tran Van P."/>
        </authorList>
    </citation>
    <scope>NUCLEOTIDE SEQUENCE</scope>
</reference>
<dbReference type="Gene3D" id="1.25.10.10">
    <property type="entry name" value="Leucine-rich Repeat Variant"/>
    <property type="match status" value="1"/>
</dbReference>
<dbReference type="GO" id="GO:0042273">
    <property type="term" value="P:ribosomal large subunit biogenesis"/>
    <property type="evidence" value="ECO:0007669"/>
    <property type="project" value="TreeGrafter"/>
</dbReference>
<dbReference type="InterPro" id="IPR052616">
    <property type="entry name" value="SYO1-like"/>
</dbReference>
<feature type="non-terminal residue" evidence="4">
    <location>
        <position position="540"/>
    </location>
</feature>
<dbReference type="Pfam" id="PF25567">
    <property type="entry name" value="TPR_SYO1"/>
    <property type="match status" value="1"/>
</dbReference>
<dbReference type="PANTHER" id="PTHR13347">
    <property type="entry name" value="HEAT REPEAT-CONTAINING PROTEIN 3"/>
    <property type="match status" value="1"/>
</dbReference>
<dbReference type="Proteomes" id="UP000759131">
    <property type="component" value="Unassembled WGS sequence"/>
</dbReference>
<comment type="similarity">
    <text evidence="1">Belongs to the nuclear import and ribosome assembly adapter family.</text>
</comment>
<dbReference type="InterPro" id="IPR057990">
    <property type="entry name" value="TPR_SYO1"/>
</dbReference>
<gene>
    <name evidence="4" type="ORF">OSB1V03_LOCUS11341</name>
</gene>
<feature type="region of interest" description="Disordered" evidence="2">
    <location>
        <begin position="268"/>
        <end position="310"/>
    </location>
</feature>
<keyword evidence="5" id="KW-1185">Reference proteome</keyword>
<evidence type="ECO:0000259" key="3">
    <source>
        <dbReference type="Pfam" id="PF25567"/>
    </source>
</evidence>
<dbReference type="GO" id="GO:0006606">
    <property type="term" value="P:protein import into nucleus"/>
    <property type="evidence" value="ECO:0007669"/>
    <property type="project" value="TreeGrafter"/>
</dbReference>
<dbReference type="AlphaFoldDB" id="A0A7R9KZ49"/>
<dbReference type="PANTHER" id="PTHR13347:SF1">
    <property type="entry name" value="HEAT REPEAT-CONTAINING PROTEIN 3"/>
    <property type="match status" value="1"/>
</dbReference>
<feature type="compositionally biased region" description="Acidic residues" evidence="2">
    <location>
        <begin position="273"/>
        <end position="296"/>
    </location>
</feature>
<proteinExistence type="inferred from homology"/>
<evidence type="ECO:0000256" key="2">
    <source>
        <dbReference type="SAM" id="MobiDB-lite"/>
    </source>
</evidence>
<dbReference type="InterPro" id="IPR011989">
    <property type="entry name" value="ARM-like"/>
</dbReference>
<dbReference type="OrthoDB" id="6512561at2759"/>
<dbReference type="EMBL" id="OC863337">
    <property type="protein sequence ID" value="CAD7630930.1"/>
    <property type="molecule type" value="Genomic_DNA"/>
</dbReference>
<feature type="domain" description="SYO1-like TPR repeats" evidence="3">
    <location>
        <begin position="318"/>
        <end position="536"/>
    </location>
</feature>
<dbReference type="InterPro" id="IPR016024">
    <property type="entry name" value="ARM-type_fold"/>
</dbReference>
<feature type="compositionally biased region" description="Low complexity" evidence="2">
    <location>
        <begin position="297"/>
        <end position="306"/>
    </location>
</feature>
<accession>A0A7R9KZ49</accession>